<dbReference type="Pfam" id="PF17409">
    <property type="entry name" value="MoaF_C"/>
    <property type="match status" value="1"/>
</dbReference>
<protein>
    <submittedName>
        <fullName evidence="3">MoaF</fullName>
    </submittedName>
</protein>
<dbReference type="Pfam" id="PF10703">
    <property type="entry name" value="MoaF"/>
    <property type="match status" value="1"/>
</dbReference>
<gene>
    <name evidence="3" type="ORF">AWB69_00258</name>
</gene>
<reference evidence="3 4" key="1">
    <citation type="submission" date="2016-01" db="EMBL/GenBank/DDBJ databases">
        <authorList>
            <person name="Oliw E.H."/>
        </authorList>
    </citation>
    <scope>NUCLEOTIDE SEQUENCE [LARGE SCALE GENOMIC DNA]</scope>
    <source>
        <strain evidence="3">LMG 27134</strain>
    </source>
</reference>
<dbReference type="RefSeq" id="WP_062081204.1">
    <property type="nucleotide sequence ID" value="NZ_FCOK02000001.1"/>
</dbReference>
<feature type="domain" description="MoaF C-terminal" evidence="2">
    <location>
        <begin position="154"/>
        <end position="260"/>
    </location>
</feature>
<proteinExistence type="predicted"/>
<evidence type="ECO:0000313" key="4">
    <source>
        <dbReference type="Proteomes" id="UP000054683"/>
    </source>
</evidence>
<dbReference type="AlphaFoldDB" id="A0A158EUD2"/>
<accession>A0A158EUD2</accession>
<dbReference type="InterPro" id="IPR035348">
    <property type="entry name" value="MoaF_C"/>
</dbReference>
<name>A0A158EUD2_9BURK</name>
<evidence type="ECO:0000313" key="3">
    <source>
        <dbReference type="EMBL" id="SAL11115.1"/>
    </source>
</evidence>
<dbReference type="Proteomes" id="UP000054683">
    <property type="component" value="Unassembled WGS sequence"/>
</dbReference>
<dbReference type="InterPro" id="IPR024724">
    <property type="entry name" value="MoaF_N"/>
</dbReference>
<evidence type="ECO:0000259" key="2">
    <source>
        <dbReference type="Pfam" id="PF17409"/>
    </source>
</evidence>
<organism evidence="3 4">
    <name type="scientific">Caballeronia udeis</name>
    <dbReference type="NCBI Taxonomy" id="1232866"/>
    <lineage>
        <taxon>Bacteria</taxon>
        <taxon>Pseudomonadati</taxon>
        <taxon>Pseudomonadota</taxon>
        <taxon>Betaproteobacteria</taxon>
        <taxon>Burkholderiales</taxon>
        <taxon>Burkholderiaceae</taxon>
        <taxon>Caballeronia</taxon>
    </lineage>
</organism>
<evidence type="ECO:0000259" key="1">
    <source>
        <dbReference type="Pfam" id="PF10703"/>
    </source>
</evidence>
<dbReference type="InterPro" id="IPR012674">
    <property type="entry name" value="Calycin"/>
</dbReference>
<dbReference type="EMBL" id="FCOK02000001">
    <property type="protein sequence ID" value="SAL11115.1"/>
    <property type="molecule type" value="Genomic_DNA"/>
</dbReference>
<dbReference type="Gene3D" id="2.40.128.20">
    <property type="match status" value="1"/>
</dbReference>
<dbReference type="OrthoDB" id="8537304at2"/>
<feature type="domain" description="Molybdenum cofactor biosynthesis protein F N-terminal" evidence="1">
    <location>
        <begin position="6"/>
        <end position="107"/>
    </location>
</feature>
<sequence>MTSQPGFIHVGALAEGFAPDSNILPATADLAGRDMRLQFSDGSSLALEFLAAGTLRTNRGEHAYRATSVRAGIYFVDYSGGESGASSTSLVLDLRRGLATSVTGTLPSERETRVDAFTRAERGDELTAVHASFRHGVIAPGVAAAPTVDATALHAPTAELIGMRNLYIYSETERYEHFYAWQCLEGAEKGLADLDRCHSFRIDEQLYLFVWREKVIPTLGVVMIDLAGMKTDGKIIGYQGDSFDAVSNFPVGAQATVLNITRYPQ</sequence>